<proteinExistence type="predicted"/>
<evidence type="ECO:0000256" key="1">
    <source>
        <dbReference type="SAM" id="MobiDB-lite"/>
    </source>
</evidence>
<sequence>MSLPRVPMARVPLLAFANNHVAPTNHTYSAHPSGFSSMPSNARKETKDSISGWVNSVNDVADRLEHSAEKLMNAKTTKNYLREVKQFENIQDEWVKEVGLVMNSTISNNSNSVKDSGVGVGVVDKGNNRTSHHHRQQQQATGTSSGMTTFEQMLVDRVQADVIHPDAKKNNRPQHHHHHQEMVSSLLEELKGDKQSNLSTHASDAIRMIESRQHILKQDSAPIHDVRNEDPSEKHMGSHK</sequence>
<keyword evidence="3" id="KW-1185">Reference proteome</keyword>
<evidence type="ECO:0000313" key="2">
    <source>
        <dbReference type="EMBL" id="KAF9923044.1"/>
    </source>
</evidence>
<dbReference type="OrthoDB" id="2339012at2759"/>
<dbReference type="AlphaFoldDB" id="A0A9P6IJ67"/>
<gene>
    <name evidence="2" type="ORF">BGZ65_009168</name>
</gene>
<feature type="region of interest" description="Disordered" evidence="1">
    <location>
        <begin position="215"/>
        <end position="240"/>
    </location>
</feature>
<evidence type="ECO:0000313" key="3">
    <source>
        <dbReference type="Proteomes" id="UP000749646"/>
    </source>
</evidence>
<protein>
    <submittedName>
        <fullName evidence="2">Uncharacterized protein</fullName>
    </submittedName>
</protein>
<comment type="caution">
    <text evidence="2">The sequence shown here is derived from an EMBL/GenBank/DDBJ whole genome shotgun (WGS) entry which is preliminary data.</text>
</comment>
<feature type="compositionally biased region" description="Polar residues" evidence="1">
    <location>
        <begin position="137"/>
        <end position="146"/>
    </location>
</feature>
<organism evidence="2 3">
    <name type="scientific">Modicella reniformis</name>
    <dbReference type="NCBI Taxonomy" id="1440133"/>
    <lineage>
        <taxon>Eukaryota</taxon>
        <taxon>Fungi</taxon>
        <taxon>Fungi incertae sedis</taxon>
        <taxon>Mucoromycota</taxon>
        <taxon>Mortierellomycotina</taxon>
        <taxon>Mortierellomycetes</taxon>
        <taxon>Mortierellales</taxon>
        <taxon>Mortierellaceae</taxon>
        <taxon>Modicella</taxon>
    </lineage>
</organism>
<dbReference type="EMBL" id="JAAAHW010010762">
    <property type="protein sequence ID" value="KAF9923044.1"/>
    <property type="molecule type" value="Genomic_DNA"/>
</dbReference>
<reference evidence="2" key="1">
    <citation type="journal article" date="2020" name="Fungal Divers.">
        <title>Resolving the Mortierellaceae phylogeny through synthesis of multi-gene phylogenetics and phylogenomics.</title>
        <authorList>
            <person name="Vandepol N."/>
            <person name="Liber J."/>
            <person name="Desiro A."/>
            <person name="Na H."/>
            <person name="Kennedy M."/>
            <person name="Barry K."/>
            <person name="Grigoriev I.V."/>
            <person name="Miller A.N."/>
            <person name="O'Donnell K."/>
            <person name="Stajich J.E."/>
            <person name="Bonito G."/>
        </authorList>
    </citation>
    <scope>NUCLEOTIDE SEQUENCE</scope>
    <source>
        <strain evidence="2">MES-2147</strain>
    </source>
</reference>
<name>A0A9P6IJ67_9FUNG</name>
<dbReference type="Proteomes" id="UP000749646">
    <property type="component" value="Unassembled WGS sequence"/>
</dbReference>
<feature type="region of interest" description="Disordered" evidence="1">
    <location>
        <begin position="124"/>
        <end position="146"/>
    </location>
</feature>
<accession>A0A9P6IJ67</accession>